<gene>
    <name evidence="1" type="ordered locus">Mnod_2313</name>
</gene>
<protein>
    <submittedName>
        <fullName evidence="1">Uncharacterized protein</fullName>
    </submittedName>
</protein>
<dbReference type="HOGENOM" id="CLU_3253947_0_0_5"/>
<evidence type="ECO:0000313" key="1">
    <source>
        <dbReference type="EMBL" id="ACL57289.1"/>
    </source>
</evidence>
<organism evidence="1 2">
    <name type="scientific">Methylobacterium nodulans (strain LMG 21967 / CNCM I-2342 / ORS 2060)</name>
    <dbReference type="NCBI Taxonomy" id="460265"/>
    <lineage>
        <taxon>Bacteria</taxon>
        <taxon>Pseudomonadati</taxon>
        <taxon>Pseudomonadota</taxon>
        <taxon>Alphaproteobacteria</taxon>
        <taxon>Hyphomicrobiales</taxon>
        <taxon>Methylobacteriaceae</taxon>
        <taxon>Methylobacterium</taxon>
    </lineage>
</organism>
<reference evidence="1 2" key="1">
    <citation type="submission" date="2009-01" db="EMBL/GenBank/DDBJ databases">
        <title>Complete sequence of chromosome of Methylobacterium nodulans ORS 2060.</title>
        <authorList>
            <consortium name="US DOE Joint Genome Institute"/>
            <person name="Lucas S."/>
            <person name="Copeland A."/>
            <person name="Lapidus A."/>
            <person name="Glavina del Rio T."/>
            <person name="Dalin E."/>
            <person name="Tice H."/>
            <person name="Bruce D."/>
            <person name="Goodwin L."/>
            <person name="Pitluck S."/>
            <person name="Sims D."/>
            <person name="Brettin T."/>
            <person name="Detter J.C."/>
            <person name="Han C."/>
            <person name="Larimer F."/>
            <person name="Land M."/>
            <person name="Hauser L."/>
            <person name="Kyrpides N."/>
            <person name="Ivanova N."/>
            <person name="Marx C.J."/>
            <person name="Richardson P."/>
        </authorList>
    </citation>
    <scope>NUCLEOTIDE SEQUENCE [LARGE SCALE GENOMIC DNA]</scope>
    <source>
        <strain evidence="2">LMG 21967 / CNCM I-2342 / ORS 2060</strain>
    </source>
</reference>
<dbReference type="Proteomes" id="UP000008207">
    <property type="component" value="Chromosome"/>
</dbReference>
<keyword evidence="2" id="KW-1185">Reference proteome</keyword>
<dbReference type="EMBL" id="CP001349">
    <property type="protein sequence ID" value="ACL57289.1"/>
    <property type="molecule type" value="Genomic_DNA"/>
</dbReference>
<dbReference type="AlphaFoldDB" id="B8IB74"/>
<dbReference type="RefSeq" id="WP_015928969.1">
    <property type="nucleotide sequence ID" value="NC_011894.1"/>
</dbReference>
<sequence>MRFAAALVTIVALGLLLLVPPPVAILLSCLILLAWPILDRSR</sequence>
<proteinExistence type="predicted"/>
<evidence type="ECO:0000313" key="2">
    <source>
        <dbReference type="Proteomes" id="UP000008207"/>
    </source>
</evidence>
<dbReference type="KEGG" id="mno:Mnod_2313"/>
<accession>B8IB74</accession>
<name>B8IB74_METNO</name>
<dbReference type="PROSITE" id="PS51257">
    <property type="entry name" value="PROKAR_LIPOPROTEIN"/>
    <property type="match status" value="1"/>
</dbReference>